<reference evidence="12" key="1">
    <citation type="submission" date="2023-08" db="EMBL/GenBank/DDBJ databases">
        <title>A de novo genome assembly of Solanum verrucosum Schlechtendal, a Mexican diploid species geographically isolated from the other diploid A-genome species in potato relatives.</title>
        <authorList>
            <person name="Hosaka K."/>
        </authorList>
    </citation>
    <scope>NUCLEOTIDE SEQUENCE</scope>
    <source>
        <tissue evidence="12">Young leaves</tissue>
    </source>
</reference>
<evidence type="ECO:0000256" key="1">
    <source>
        <dbReference type="ARBA" id="ARBA00000900"/>
    </source>
</evidence>
<dbReference type="Gene3D" id="3.30.40.10">
    <property type="entry name" value="Zinc/RING finger domain, C3HC4 (zinc finger)"/>
    <property type="match status" value="1"/>
</dbReference>
<dbReference type="CDD" id="cd23127">
    <property type="entry name" value="RING-HC_BAH1-like"/>
    <property type="match status" value="1"/>
</dbReference>
<dbReference type="CDD" id="cd14482">
    <property type="entry name" value="SPX_BAH1-like"/>
    <property type="match status" value="1"/>
</dbReference>
<keyword evidence="5" id="KW-0479">Metal-binding</keyword>
<dbReference type="AlphaFoldDB" id="A0AAF0ZWV4"/>
<feature type="domain" description="SPX" evidence="11">
    <location>
        <begin position="1"/>
        <end position="165"/>
    </location>
</feature>
<dbReference type="Proteomes" id="UP001234989">
    <property type="component" value="Chromosome 11"/>
</dbReference>
<evidence type="ECO:0000256" key="4">
    <source>
        <dbReference type="ARBA" id="ARBA00022679"/>
    </source>
</evidence>
<evidence type="ECO:0000256" key="9">
    <source>
        <dbReference type="PROSITE-ProRule" id="PRU00175"/>
    </source>
</evidence>
<dbReference type="SMART" id="SM00184">
    <property type="entry name" value="RING"/>
    <property type="match status" value="1"/>
</dbReference>
<dbReference type="PANTHER" id="PTHR46764:SF2">
    <property type="entry name" value="E3 UBIQUITIN-PROTEIN LIGASE BAH1-LIKE-RELATED"/>
    <property type="match status" value="1"/>
</dbReference>
<keyword evidence="13" id="KW-1185">Reference proteome</keyword>
<dbReference type="InterPro" id="IPR001841">
    <property type="entry name" value="Znf_RING"/>
</dbReference>
<proteinExistence type="predicted"/>
<name>A0AAF0ZWV4_SOLVR</name>
<evidence type="ECO:0000256" key="6">
    <source>
        <dbReference type="ARBA" id="ARBA00022771"/>
    </source>
</evidence>
<dbReference type="InterPro" id="IPR004331">
    <property type="entry name" value="SPX_dom"/>
</dbReference>
<evidence type="ECO:0000313" key="12">
    <source>
        <dbReference type="EMBL" id="WMV55412.1"/>
    </source>
</evidence>
<evidence type="ECO:0000256" key="3">
    <source>
        <dbReference type="ARBA" id="ARBA00012483"/>
    </source>
</evidence>
<keyword evidence="7" id="KW-0833">Ubl conjugation pathway</keyword>
<dbReference type="InterPro" id="IPR017907">
    <property type="entry name" value="Znf_RING_CS"/>
</dbReference>
<dbReference type="PROSITE" id="PS00518">
    <property type="entry name" value="ZF_RING_1"/>
    <property type="match status" value="1"/>
</dbReference>
<evidence type="ECO:0000256" key="2">
    <source>
        <dbReference type="ARBA" id="ARBA00004906"/>
    </source>
</evidence>
<keyword evidence="6 9" id="KW-0863">Zinc-finger</keyword>
<protein>
    <recommendedName>
        <fullName evidence="3">RING-type E3 ubiquitin transferase</fullName>
        <ecNumber evidence="3">2.3.2.27</ecNumber>
    </recommendedName>
</protein>
<comment type="pathway">
    <text evidence="2">Protein modification; protein ubiquitination.</text>
</comment>
<dbReference type="InterPro" id="IPR013083">
    <property type="entry name" value="Znf_RING/FYVE/PHD"/>
</dbReference>
<evidence type="ECO:0000256" key="7">
    <source>
        <dbReference type="ARBA" id="ARBA00022786"/>
    </source>
</evidence>
<dbReference type="InterPro" id="IPR033326">
    <property type="entry name" value="BAH1"/>
</dbReference>
<keyword evidence="8" id="KW-0862">Zinc</keyword>
<evidence type="ECO:0000313" key="13">
    <source>
        <dbReference type="Proteomes" id="UP001234989"/>
    </source>
</evidence>
<sequence length="336" mass="38387">MKFGETFMEYLQAEEGLDKFSPHVEYKRLKKVLKSCRACRAAALKESNSNGEQHDDHENENSAICQLESCQLCDQNFFAELKKEASDIAGCFSSRVRRLLQLHTAPGIQKYLVTLRQCFKNDQQAMMQECQILIEYAMMNAIAMQKILKKYDKVHCSVTGRNFKSKMRSERLEILQSPWLIELGALYMNFNESNGGKSNVIFSQFSCNLSDTGSIMTLKVPDSVKLEYDLTCPICLDTVFNPYALSCGHLFCKSCACTAASVMIFQGIKAASDVSKCPVCREVGTYANAVHMLELDLLQKKRFKQYWKERHASERAEMVKQSKIYWDNQTRYAVGF</sequence>
<dbReference type="GO" id="GO:0061630">
    <property type="term" value="F:ubiquitin protein ligase activity"/>
    <property type="evidence" value="ECO:0007669"/>
    <property type="project" value="UniProtKB-EC"/>
</dbReference>
<evidence type="ECO:0000256" key="5">
    <source>
        <dbReference type="ARBA" id="ARBA00022723"/>
    </source>
</evidence>
<evidence type="ECO:0000259" key="11">
    <source>
        <dbReference type="PROSITE" id="PS51382"/>
    </source>
</evidence>
<dbReference type="EC" id="2.3.2.27" evidence="3"/>
<dbReference type="GO" id="GO:0008270">
    <property type="term" value="F:zinc ion binding"/>
    <property type="evidence" value="ECO:0007669"/>
    <property type="project" value="UniProtKB-KW"/>
</dbReference>
<comment type="catalytic activity">
    <reaction evidence="1">
        <text>S-ubiquitinyl-[E2 ubiquitin-conjugating enzyme]-L-cysteine + [acceptor protein]-L-lysine = [E2 ubiquitin-conjugating enzyme]-L-cysteine + N(6)-ubiquitinyl-[acceptor protein]-L-lysine.</text>
        <dbReference type="EC" id="2.3.2.27"/>
    </reaction>
</comment>
<dbReference type="PANTHER" id="PTHR46764">
    <property type="entry name" value="E3 UBIQUITIN-PROTEIN LIGASE BAH1"/>
    <property type="match status" value="1"/>
</dbReference>
<accession>A0AAF0ZWV4</accession>
<organism evidence="12 13">
    <name type="scientific">Solanum verrucosum</name>
    <dbReference type="NCBI Taxonomy" id="315347"/>
    <lineage>
        <taxon>Eukaryota</taxon>
        <taxon>Viridiplantae</taxon>
        <taxon>Streptophyta</taxon>
        <taxon>Embryophyta</taxon>
        <taxon>Tracheophyta</taxon>
        <taxon>Spermatophyta</taxon>
        <taxon>Magnoliopsida</taxon>
        <taxon>eudicotyledons</taxon>
        <taxon>Gunneridae</taxon>
        <taxon>Pentapetalae</taxon>
        <taxon>asterids</taxon>
        <taxon>lamiids</taxon>
        <taxon>Solanales</taxon>
        <taxon>Solanaceae</taxon>
        <taxon>Solanoideae</taxon>
        <taxon>Solaneae</taxon>
        <taxon>Solanum</taxon>
    </lineage>
</organism>
<dbReference type="EMBL" id="CP133622">
    <property type="protein sequence ID" value="WMV55412.1"/>
    <property type="molecule type" value="Genomic_DNA"/>
</dbReference>
<keyword evidence="4" id="KW-0808">Transferase</keyword>
<gene>
    <name evidence="12" type="ORF">MTR67_048797</name>
</gene>
<evidence type="ECO:0000259" key="10">
    <source>
        <dbReference type="PROSITE" id="PS50089"/>
    </source>
</evidence>
<dbReference type="SUPFAM" id="SSF57850">
    <property type="entry name" value="RING/U-box"/>
    <property type="match status" value="1"/>
</dbReference>
<feature type="domain" description="RING-type" evidence="10">
    <location>
        <begin position="232"/>
        <end position="281"/>
    </location>
</feature>
<evidence type="ECO:0000256" key="8">
    <source>
        <dbReference type="ARBA" id="ARBA00022833"/>
    </source>
</evidence>
<dbReference type="Pfam" id="PF13445">
    <property type="entry name" value="zf-RING_UBOX"/>
    <property type="match status" value="1"/>
</dbReference>
<dbReference type="PROSITE" id="PS50089">
    <property type="entry name" value="ZF_RING_2"/>
    <property type="match status" value="1"/>
</dbReference>
<dbReference type="InterPro" id="IPR027370">
    <property type="entry name" value="Znf-RING_euk"/>
</dbReference>
<dbReference type="PROSITE" id="PS51382">
    <property type="entry name" value="SPX"/>
    <property type="match status" value="1"/>
</dbReference>